<dbReference type="AlphaFoldDB" id="A0A4C1WYK1"/>
<keyword evidence="2" id="KW-1185">Reference proteome</keyword>
<gene>
    <name evidence="1" type="ORF">EVAR_90211_1</name>
</gene>
<dbReference type="Proteomes" id="UP000299102">
    <property type="component" value="Unassembled WGS sequence"/>
</dbReference>
<comment type="caution">
    <text evidence="1">The sequence shown here is derived from an EMBL/GenBank/DDBJ whole genome shotgun (WGS) entry which is preliminary data.</text>
</comment>
<organism evidence="1 2">
    <name type="scientific">Eumeta variegata</name>
    <name type="common">Bagworm moth</name>
    <name type="synonym">Eumeta japonica</name>
    <dbReference type="NCBI Taxonomy" id="151549"/>
    <lineage>
        <taxon>Eukaryota</taxon>
        <taxon>Metazoa</taxon>
        <taxon>Ecdysozoa</taxon>
        <taxon>Arthropoda</taxon>
        <taxon>Hexapoda</taxon>
        <taxon>Insecta</taxon>
        <taxon>Pterygota</taxon>
        <taxon>Neoptera</taxon>
        <taxon>Endopterygota</taxon>
        <taxon>Lepidoptera</taxon>
        <taxon>Glossata</taxon>
        <taxon>Ditrysia</taxon>
        <taxon>Tineoidea</taxon>
        <taxon>Psychidae</taxon>
        <taxon>Oiketicinae</taxon>
        <taxon>Eumeta</taxon>
    </lineage>
</organism>
<reference evidence="1 2" key="1">
    <citation type="journal article" date="2019" name="Commun. Biol.">
        <title>The bagworm genome reveals a unique fibroin gene that provides high tensile strength.</title>
        <authorList>
            <person name="Kono N."/>
            <person name="Nakamura H."/>
            <person name="Ohtoshi R."/>
            <person name="Tomita M."/>
            <person name="Numata K."/>
            <person name="Arakawa K."/>
        </authorList>
    </citation>
    <scope>NUCLEOTIDE SEQUENCE [LARGE SCALE GENOMIC DNA]</scope>
</reference>
<evidence type="ECO:0000313" key="2">
    <source>
        <dbReference type="Proteomes" id="UP000299102"/>
    </source>
</evidence>
<protein>
    <submittedName>
        <fullName evidence="1">Uncharacterized protein</fullName>
    </submittedName>
</protein>
<proteinExistence type="predicted"/>
<accession>A0A4C1WYK1</accession>
<name>A0A4C1WYK1_EUMVA</name>
<sequence>MGACSAYCIGSKNINDSRPPGMTRMTKHFLLRHHHLSTHMCHFSPSDACEWLAFLSGRPYAAYTKWKRLQKYAQTPNELGAGYSLDRKS</sequence>
<evidence type="ECO:0000313" key="1">
    <source>
        <dbReference type="EMBL" id="GBP55189.1"/>
    </source>
</evidence>
<dbReference type="EMBL" id="BGZK01000662">
    <property type="protein sequence ID" value="GBP55189.1"/>
    <property type="molecule type" value="Genomic_DNA"/>
</dbReference>